<dbReference type="AlphaFoldDB" id="A0A3B1DW77"/>
<protein>
    <submittedName>
        <fullName evidence="1">Uncharacterized protein</fullName>
    </submittedName>
</protein>
<evidence type="ECO:0000313" key="1">
    <source>
        <dbReference type="EMBL" id="VAY86333.1"/>
    </source>
</evidence>
<reference evidence="1" key="1">
    <citation type="submission" date="2018-10" db="EMBL/GenBank/DDBJ databases">
        <authorList>
            <person name="Aoki K."/>
        </authorList>
    </citation>
    <scope>NUCLEOTIDE SEQUENCE</scope>
</reference>
<dbReference type="EMBL" id="UOYO01000007">
    <property type="protein sequence ID" value="VAY86333.1"/>
    <property type="molecule type" value="Genomic_DNA"/>
</dbReference>
<proteinExistence type="predicted"/>
<gene>
    <name evidence="1" type="ORF">MNB_ARC-1_64</name>
</gene>
<name>A0A3B1DW77_9ZZZZ</name>
<organism evidence="1">
    <name type="scientific">hydrothermal vent metagenome</name>
    <dbReference type="NCBI Taxonomy" id="652676"/>
    <lineage>
        <taxon>unclassified sequences</taxon>
        <taxon>metagenomes</taxon>
        <taxon>ecological metagenomes</taxon>
    </lineage>
</organism>
<sequence>MVAGLVFDEIAEVYVEPIAKHAFNNFVNGIIISKSSLSYYDSSSVLDAKTIEHEPYKASVVVYGVADYELYKQKQINLQLKRKYDKERFAQISQYLKDEKAKLKLYNRDTTFKVGNDLEPNDLFNIDYIAYGGKVTDKKVHIKELLKVTDNSAFSEVVA</sequence>
<accession>A0A3B1DW77</accession>